<protein>
    <recommendedName>
        <fullName evidence="3">DUF2846 domain-containing protein</fullName>
    </recommendedName>
</protein>
<sequence length="201" mass="22558">MPKHAEGSAKLVFLWPPDSCEGGGYQVITTRGGKFVGNIARGTRLETDLAPGSYDFITWNSEKERFGQAPSVERTGVLHADVRPQQTYFVRLAFGEWAVSGPREQWSRTWTGRGPLRRCVESDAALVRLSPQSNLWPHLQEWLDELTPIAADTESGQRWLEQQPWLVATHRDLADARALRLTREARRLASIEPTDGVALVP</sequence>
<dbReference type="EMBL" id="CP012333">
    <property type="protein sequence ID" value="AKV04820.1"/>
    <property type="molecule type" value="Genomic_DNA"/>
</dbReference>
<dbReference type="KEGG" id="llu:AKJ09_11483"/>
<reference evidence="1 2" key="1">
    <citation type="submission" date="2015-08" db="EMBL/GenBank/DDBJ databases">
        <authorList>
            <person name="Babu N.S."/>
            <person name="Beckwith C.J."/>
            <person name="Beseler K.G."/>
            <person name="Brison A."/>
            <person name="Carone J.V."/>
            <person name="Caskin T.P."/>
            <person name="Diamond M."/>
            <person name="Durham M.E."/>
            <person name="Foxe J.M."/>
            <person name="Go M."/>
            <person name="Henderson B.A."/>
            <person name="Jones I.B."/>
            <person name="McGettigan J.A."/>
            <person name="Micheletti S.J."/>
            <person name="Nasrallah M.E."/>
            <person name="Ortiz D."/>
            <person name="Piller C.R."/>
            <person name="Privatt S.R."/>
            <person name="Schneider S.L."/>
            <person name="Sharp S."/>
            <person name="Smith T.C."/>
            <person name="Stanton J.D."/>
            <person name="Ullery H.E."/>
            <person name="Wilson R.J."/>
            <person name="Serrano M.G."/>
            <person name="Buck G."/>
            <person name="Lee V."/>
            <person name="Wang Y."/>
            <person name="Carvalho R."/>
            <person name="Voegtly L."/>
            <person name="Shi R."/>
            <person name="Duckworth R."/>
            <person name="Johnson A."/>
            <person name="Loviza R."/>
            <person name="Walstead R."/>
            <person name="Shah Z."/>
            <person name="Kiflezghi M."/>
            <person name="Wade K."/>
            <person name="Ball S.L."/>
            <person name="Bradley K.W."/>
            <person name="Asai D.J."/>
            <person name="Bowman C.A."/>
            <person name="Russell D.A."/>
            <person name="Pope W.H."/>
            <person name="Jacobs-Sera D."/>
            <person name="Hendrix R.W."/>
            <person name="Hatfull G.F."/>
        </authorList>
    </citation>
    <scope>NUCLEOTIDE SEQUENCE [LARGE SCALE GENOMIC DNA]</scope>
    <source>
        <strain evidence="1 2">DSM 27648</strain>
    </source>
</reference>
<evidence type="ECO:0008006" key="3">
    <source>
        <dbReference type="Google" id="ProtNLM"/>
    </source>
</evidence>
<proteinExistence type="predicted"/>
<name>A0A0K1QHA7_9BACT</name>
<organism evidence="1 2">
    <name type="scientific">Labilithrix luteola</name>
    <dbReference type="NCBI Taxonomy" id="1391654"/>
    <lineage>
        <taxon>Bacteria</taxon>
        <taxon>Pseudomonadati</taxon>
        <taxon>Myxococcota</taxon>
        <taxon>Polyangia</taxon>
        <taxon>Polyangiales</taxon>
        <taxon>Labilitrichaceae</taxon>
        <taxon>Labilithrix</taxon>
    </lineage>
</organism>
<evidence type="ECO:0000313" key="1">
    <source>
        <dbReference type="EMBL" id="AKV04820.1"/>
    </source>
</evidence>
<keyword evidence="2" id="KW-1185">Reference proteome</keyword>
<dbReference type="Proteomes" id="UP000064967">
    <property type="component" value="Chromosome"/>
</dbReference>
<dbReference type="AlphaFoldDB" id="A0A0K1QHA7"/>
<evidence type="ECO:0000313" key="2">
    <source>
        <dbReference type="Proteomes" id="UP000064967"/>
    </source>
</evidence>
<accession>A0A0K1QHA7</accession>
<gene>
    <name evidence="1" type="ORF">AKJ09_11483</name>
</gene>